<protein>
    <submittedName>
        <fullName evidence="1">Uncharacterized protein</fullName>
    </submittedName>
</protein>
<gene>
    <name evidence="1" type="ORF">QYF61_009347</name>
</gene>
<name>A0AAN7MX66_MYCAM</name>
<sequence length="68" mass="7611">MPKAASNHHIIHKSFSVCEQQEPIRVIESNSLSSQDYLKLNHMTKSMVHSLNSERPGAMTTSLGSLFQ</sequence>
<evidence type="ECO:0000313" key="1">
    <source>
        <dbReference type="EMBL" id="KAK4805582.1"/>
    </source>
</evidence>
<evidence type="ECO:0000313" key="2">
    <source>
        <dbReference type="Proteomes" id="UP001333110"/>
    </source>
</evidence>
<dbReference type="EMBL" id="JAUNZN010000071">
    <property type="protein sequence ID" value="KAK4805582.1"/>
    <property type="molecule type" value="Genomic_DNA"/>
</dbReference>
<organism evidence="1 2">
    <name type="scientific">Mycteria americana</name>
    <name type="common">Wood stork</name>
    <dbReference type="NCBI Taxonomy" id="33587"/>
    <lineage>
        <taxon>Eukaryota</taxon>
        <taxon>Metazoa</taxon>
        <taxon>Chordata</taxon>
        <taxon>Craniata</taxon>
        <taxon>Vertebrata</taxon>
        <taxon>Euteleostomi</taxon>
        <taxon>Archelosauria</taxon>
        <taxon>Archosauria</taxon>
        <taxon>Dinosauria</taxon>
        <taxon>Saurischia</taxon>
        <taxon>Theropoda</taxon>
        <taxon>Coelurosauria</taxon>
        <taxon>Aves</taxon>
        <taxon>Neognathae</taxon>
        <taxon>Neoaves</taxon>
        <taxon>Aequornithes</taxon>
        <taxon>Ciconiiformes</taxon>
        <taxon>Ciconiidae</taxon>
        <taxon>Mycteria</taxon>
    </lineage>
</organism>
<accession>A0AAN7MX66</accession>
<keyword evidence="2" id="KW-1185">Reference proteome</keyword>
<reference evidence="1 2" key="1">
    <citation type="journal article" date="2023" name="J. Hered.">
        <title>Chromosome-level genome of the wood stork (Mycteria americana) provides insight into avian chromosome evolution.</title>
        <authorList>
            <person name="Flamio R. Jr."/>
            <person name="Ramstad K.M."/>
        </authorList>
    </citation>
    <scope>NUCLEOTIDE SEQUENCE [LARGE SCALE GENOMIC DNA]</scope>
    <source>
        <strain evidence="1">JAX WOST 10</strain>
    </source>
</reference>
<dbReference type="AlphaFoldDB" id="A0AAN7MX66"/>
<dbReference type="Proteomes" id="UP001333110">
    <property type="component" value="Unassembled WGS sequence"/>
</dbReference>
<proteinExistence type="predicted"/>
<comment type="caution">
    <text evidence="1">The sequence shown here is derived from an EMBL/GenBank/DDBJ whole genome shotgun (WGS) entry which is preliminary data.</text>
</comment>